<dbReference type="Gene3D" id="3.30.465.10">
    <property type="match status" value="1"/>
</dbReference>
<dbReference type="GO" id="GO:0071949">
    <property type="term" value="F:FAD binding"/>
    <property type="evidence" value="ECO:0007669"/>
    <property type="project" value="InterPro"/>
</dbReference>
<gene>
    <name evidence="3" type="ORF">LITE_LOCUS46143</name>
</gene>
<proteinExistence type="predicted"/>
<comment type="cofactor">
    <cofactor evidence="1">
        <name>FAD</name>
        <dbReference type="ChEBI" id="CHEBI:57692"/>
    </cofactor>
</comment>
<evidence type="ECO:0000256" key="1">
    <source>
        <dbReference type="ARBA" id="ARBA00001974"/>
    </source>
</evidence>
<reference evidence="3" key="1">
    <citation type="submission" date="2022-08" db="EMBL/GenBank/DDBJ databases">
        <authorList>
            <person name="Gutierrez-Valencia J."/>
        </authorList>
    </citation>
    <scope>NUCLEOTIDE SEQUENCE</scope>
</reference>
<protein>
    <recommendedName>
        <fullName evidence="2">FAD-binding PCMH-type domain-containing protein</fullName>
    </recommendedName>
</protein>
<dbReference type="InterPro" id="IPR006094">
    <property type="entry name" value="Oxid_FAD_bind_N"/>
</dbReference>
<accession>A0AAV0R5S4</accession>
<dbReference type="Pfam" id="PF01565">
    <property type="entry name" value="FAD_binding_4"/>
    <property type="match status" value="1"/>
</dbReference>
<evidence type="ECO:0000313" key="3">
    <source>
        <dbReference type="EMBL" id="CAI0551802.1"/>
    </source>
</evidence>
<comment type="caution">
    <text evidence="3">The sequence shown here is derived from an EMBL/GenBank/DDBJ whole genome shotgun (WGS) entry which is preliminary data.</text>
</comment>
<dbReference type="PROSITE" id="PS51387">
    <property type="entry name" value="FAD_PCMH"/>
    <property type="match status" value="1"/>
</dbReference>
<dbReference type="InterPro" id="IPR016169">
    <property type="entry name" value="FAD-bd_PCMH_sub2"/>
</dbReference>
<evidence type="ECO:0000313" key="4">
    <source>
        <dbReference type="Proteomes" id="UP001154282"/>
    </source>
</evidence>
<dbReference type="AlphaFoldDB" id="A0AAV0R5S4"/>
<organism evidence="3 4">
    <name type="scientific">Linum tenue</name>
    <dbReference type="NCBI Taxonomy" id="586396"/>
    <lineage>
        <taxon>Eukaryota</taxon>
        <taxon>Viridiplantae</taxon>
        <taxon>Streptophyta</taxon>
        <taxon>Embryophyta</taxon>
        <taxon>Tracheophyta</taxon>
        <taxon>Spermatophyta</taxon>
        <taxon>Magnoliopsida</taxon>
        <taxon>eudicotyledons</taxon>
        <taxon>Gunneridae</taxon>
        <taxon>Pentapetalae</taxon>
        <taxon>rosids</taxon>
        <taxon>fabids</taxon>
        <taxon>Malpighiales</taxon>
        <taxon>Linaceae</taxon>
        <taxon>Linum</taxon>
    </lineage>
</organism>
<dbReference type="Gene3D" id="3.30.43.10">
    <property type="entry name" value="Uridine Diphospho-n-acetylenolpyruvylglucosamine Reductase, domain 2"/>
    <property type="match status" value="1"/>
</dbReference>
<feature type="domain" description="FAD-binding PCMH-type" evidence="2">
    <location>
        <begin position="1"/>
        <end position="165"/>
    </location>
</feature>
<keyword evidence="4" id="KW-1185">Reference proteome</keyword>
<dbReference type="InterPro" id="IPR016167">
    <property type="entry name" value="FAD-bd_PCMH_sub1"/>
</dbReference>
<dbReference type="SUPFAM" id="SSF56176">
    <property type="entry name" value="FAD-binding/transporter-associated domain-like"/>
    <property type="match status" value="1"/>
</dbReference>
<dbReference type="EMBL" id="CAMGYJ010000010">
    <property type="protein sequence ID" value="CAI0551802.1"/>
    <property type="molecule type" value="Genomic_DNA"/>
</dbReference>
<evidence type="ECO:0000259" key="2">
    <source>
        <dbReference type="PROSITE" id="PS51387"/>
    </source>
</evidence>
<dbReference type="InterPro" id="IPR016166">
    <property type="entry name" value="FAD-bd_PCMH"/>
</dbReference>
<dbReference type="Proteomes" id="UP001154282">
    <property type="component" value="Unassembled WGS sequence"/>
</dbReference>
<name>A0AAV0R5S4_9ROSI</name>
<dbReference type="PANTHER" id="PTHR32448">
    <property type="entry name" value="OS08G0158400 PROTEIN"/>
    <property type="match status" value="1"/>
</dbReference>
<feature type="non-terminal residue" evidence="3">
    <location>
        <position position="1"/>
    </location>
</feature>
<dbReference type="InterPro" id="IPR036318">
    <property type="entry name" value="FAD-bd_PCMH-like_sf"/>
</dbReference>
<sequence length="165" mass="18001">PSIIITPTKIPHVQVVVLCTKAVGYQLKTRSGGQDYEGLSYISGSPFFILDMFNFRSIPIDATAKSGWVQADTTLGELYYRIWQKSNILGFPAEICPMVGVGGHLSGAGYGNLLRKYGLSTDNVVDAQIVDVNGKLLDRASMGEDLFWAIRGGCGASFRVEKYLE</sequence>